<dbReference type="AlphaFoldDB" id="A0AAV3S771"/>
<dbReference type="GO" id="GO:0006629">
    <property type="term" value="P:lipid metabolic process"/>
    <property type="evidence" value="ECO:0007669"/>
    <property type="project" value="InterPro"/>
</dbReference>
<keyword evidence="3" id="KW-1185">Reference proteome</keyword>
<proteinExistence type="predicted"/>
<dbReference type="CDD" id="cd08556">
    <property type="entry name" value="GDPD"/>
    <property type="match status" value="1"/>
</dbReference>
<comment type="caution">
    <text evidence="2">The sequence shown here is derived from an EMBL/GenBank/DDBJ whole genome shotgun (WGS) entry which is preliminary data.</text>
</comment>
<dbReference type="Gene3D" id="3.20.20.190">
    <property type="entry name" value="Phosphatidylinositol (PI) phosphodiesterase"/>
    <property type="match status" value="1"/>
</dbReference>
<evidence type="ECO:0000259" key="1">
    <source>
        <dbReference type="PROSITE" id="PS51704"/>
    </source>
</evidence>
<reference evidence="2 3" key="1">
    <citation type="journal article" date="2019" name="Int. J. Syst. Evol. Microbiol.">
        <title>The Global Catalogue of Microorganisms (GCM) 10K type strain sequencing project: providing services to taxonomists for standard genome sequencing and annotation.</title>
        <authorList>
            <consortium name="The Broad Institute Genomics Platform"/>
            <consortium name="The Broad Institute Genome Sequencing Center for Infectious Disease"/>
            <person name="Wu L."/>
            <person name="Ma J."/>
        </authorList>
    </citation>
    <scope>NUCLEOTIDE SEQUENCE [LARGE SCALE GENOMIC DNA]</scope>
    <source>
        <strain evidence="2 3">JCM 16330</strain>
    </source>
</reference>
<dbReference type="EMBL" id="BAAABL010000039">
    <property type="protein sequence ID" value="GAA0297805.1"/>
    <property type="molecule type" value="Genomic_DNA"/>
</dbReference>
<gene>
    <name evidence="2" type="ORF">GCM10009066_10110</name>
</gene>
<organism evidence="2 3">
    <name type="scientific">Halarchaeum salinum</name>
    <dbReference type="NCBI Taxonomy" id="489912"/>
    <lineage>
        <taxon>Archaea</taxon>
        <taxon>Methanobacteriati</taxon>
        <taxon>Methanobacteriota</taxon>
        <taxon>Stenosarchaea group</taxon>
        <taxon>Halobacteria</taxon>
        <taxon>Halobacteriales</taxon>
        <taxon>Halobacteriaceae</taxon>
    </lineage>
</organism>
<dbReference type="InterPro" id="IPR030395">
    <property type="entry name" value="GP_PDE_dom"/>
</dbReference>
<dbReference type="Pfam" id="PF03009">
    <property type="entry name" value="GDPD"/>
    <property type="match status" value="1"/>
</dbReference>
<protein>
    <submittedName>
        <fullName evidence="2">Glycerophosphodiester phosphodiesterase</fullName>
    </submittedName>
</protein>
<dbReference type="PANTHER" id="PTHR46211">
    <property type="entry name" value="GLYCEROPHOSPHORYL DIESTER PHOSPHODIESTERASE"/>
    <property type="match status" value="1"/>
</dbReference>
<dbReference type="PANTHER" id="PTHR46211:SF14">
    <property type="entry name" value="GLYCEROPHOSPHODIESTER PHOSPHODIESTERASE"/>
    <property type="match status" value="1"/>
</dbReference>
<name>A0AAV3S771_9EURY</name>
<dbReference type="Proteomes" id="UP001500837">
    <property type="component" value="Unassembled WGS sequence"/>
</dbReference>
<feature type="domain" description="GP-PDE" evidence="1">
    <location>
        <begin position="4"/>
        <end position="253"/>
    </location>
</feature>
<sequence>MSTPTAIAHRGFAGLAPENTLAAARLAAAHGADVIECDVVATAEGDPVVFHDPALDESGESRGITDRTGRVAERGTDYVTGATVLDSGEHVPTFARFIEAIPESVSLNAELKHPGNIDPRYGVPSDDTRVARREAWQPFVDRVLDVLGADAPETLFSSFSQSALEAVRRRETDARLAPLAESVETAFEMAEALGTNTIHPSIASLTTTEASTCLEAYTVNAWTARTWTDARDALRHDVDGLIADYPYLDMSEGEYGTTHHDETN</sequence>
<evidence type="ECO:0000313" key="2">
    <source>
        <dbReference type="EMBL" id="GAA0297805.1"/>
    </source>
</evidence>
<accession>A0AAV3S771</accession>
<dbReference type="GO" id="GO:0008081">
    <property type="term" value="F:phosphoric diester hydrolase activity"/>
    <property type="evidence" value="ECO:0007669"/>
    <property type="project" value="InterPro"/>
</dbReference>
<dbReference type="InterPro" id="IPR017946">
    <property type="entry name" value="PLC-like_Pdiesterase_TIM-brl"/>
</dbReference>
<dbReference type="SUPFAM" id="SSF51695">
    <property type="entry name" value="PLC-like phosphodiesterases"/>
    <property type="match status" value="1"/>
</dbReference>
<dbReference type="PROSITE" id="PS51704">
    <property type="entry name" value="GP_PDE"/>
    <property type="match status" value="1"/>
</dbReference>
<evidence type="ECO:0000313" key="3">
    <source>
        <dbReference type="Proteomes" id="UP001500837"/>
    </source>
</evidence>